<dbReference type="EMBL" id="MRTJ01000008">
    <property type="protein sequence ID" value="OMF12141.1"/>
    <property type="molecule type" value="Genomic_DNA"/>
</dbReference>
<gene>
    <name evidence="3" type="ORF">BK131_19255</name>
    <name evidence="2" type="ORF">PAHA3_3456</name>
</gene>
<dbReference type="Pfam" id="PF13302">
    <property type="entry name" value="Acetyltransf_3"/>
    <property type="match status" value="1"/>
</dbReference>
<dbReference type="SUPFAM" id="SSF55729">
    <property type="entry name" value="Acyl-CoA N-acyltransferases (Nat)"/>
    <property type="match status" value="1"/>
</dbReference>
<comment type="caution">
    <text evidence="2">The sequence shown here is derived from an EMBL/GenBank/DDBJ whole genome shotgun (WGS) entry which is preliminary data.</text>
</comment>
<dbReference type="GO" id="GO:0008999">
    <property type="term" value="F:protein-N-terminal-alanine acetyltransferase activity"/>
    <property type="evidence" value="ECO:0007669"/>
    <property type="project" value="TreeGrafter"/>
</dbReference>
<feature type="domain" description="N-acetyltransferase" evidence="1">
    <location>
        <begin position="18"/>
        <end position="174"/>
    </location>
</feature>
<evidence type="ECO:0000313" key="5">
    <source>
        <dbReference type="Proteomes" id="UP000187134"/>
    </source>
</evidence>
<dbReference type="Proteomes" id="UP000187134">
    <property type="component" value="Unassembled WGS sequence"/>
</dbReference>
<name>A0A100VNZ0_PAEAM</name>
<evidence type="ECO:0000313" key="3">
    <source>
        <dbReference type="EMBL" id="OMF12141.1"/>
    </source>
</evidence>
<protein>
    <submittedName>
        <fullName evidence="2 3">N-acetyltransferase</fullName>
    </submittedName>
</protein>
<dbReference type="Gene3D" id="3.40.630.30">
    <property type="match status" value="1"/>
</dbReference>
<evidence type="ECO:0000313" key="2">
    <source>
        <dbReference type="EMBL" id="GAS83378.1"/>
    </source>
</evidence>
<dbReference type="PANTHER" id="PTHR43441">
    <property type="entry name" value="RIBOSOMAL-PROTEIN-SERINE ACETYLTRANSFERASE"/>
    <property type="match status" value="1"/>
</dbReference>
<dbReference type="GO" id="GO:0005737">
    <property type="term" value="C:cytoplasm"/>
    <property type="evidence" value="ECO:0007669"/>
    <property type="project" value="TreeGrafter"/>
</dbReference>
<evidence type="ECO:0000259" key="1">
    <source>
        <dbReference type="PROSITE" id="PS51186"/>
    </source>
</evidence>
<proteinExistence type="predicted"/>
<reference evidence="3 5" key="3">
    <citation type="submission" date="2016-11" db="EMBL/GenBank/DDBJ databases">
        <title>Paenibacillus species isolates.</title>
        <authorList>
            <person name="Beno S.M."/>
        </authorList>
    </citation>
    <scope>NUCLEOTIDE SEQUENCE [LARGE SCALE GENOMIC DNA]</scope>
    <source>
        <strain evidence="3 5">FSL H8-0246</strain>
    </source>
</reference>
<dbReference type="InterPro" id="IPR051908">
    <property type="entry name" value="Ribosomal_N-acetyltransferase"/>
</dbReference>
<dbReference type="EMBL" id="BCNV01000001">
    <property type="protein sequence ID" value="GAS83378.1"/>
    <property type="molecule type" value="Genomic_DNA"/>
</dbReference>
<dbReference type="RefSeq" id="WP_062835730.1">
    <property type="nucleotide sequence ID" value="NZ_BCNV01000001.1"/>
</dbReference>
<dbReference type="Proteomes" id="UP000069697">
    <property type="component" value="Unassembled WGS sequence"/>
</dbReference>
<organism evidence="2 4">
    <name type="scientific">Paenibacillus amylolyticus</name>
    <dbReference type="NCBI Taxonomy" id="1451"/>
    <lineage>
        <taxon>Bacteria</taxon>
        <taxon>Bacillati</taxon>
        <taxon>Bacillota</taxon>
        <taxon>Bacilli</taxon>
        <taxon>Bacillales</taxon>
        <taxon>Paenibacillaceae</taxon>
        <taxon>Paenibacillus</taxon>
    </lineage>
</organism>
<dbReference type="GO" id="GO:1990189">
    <property type="term" value="F:protein N-terminal-serine acetyltransferase activity"/>
    <property type="evidence" value="ECO:0007669"/>
    <property type="project" value="TreeGrafter"/>
</dbReference>
<dbReference type="PROSITE" id="PS51186">
    <property type="entry name" value="GNAT"/>
    <property type="match status" value="1"/>
</dbReference>
<dbReference type="InterPro" id="IPR000182">
    <property type="entry name" value="GNAT_dom"/>
</dbReference>
<keyword evidence="2" id="KW-0808">Transferase</keyword>
<evidence type="ECO:0000313" key="4">
    <source>
        <dbReference type="Proteomes" id="UP000069697"/>
    </source>
</evidence>
<dbReference type="OrthoDB" id="9785602at2"/>
<reference evidence="4" key="2">
    <citation type="submission" date="2016-01" db="EMBL/GenBank/DDBJ databases">
        <title>Draft Genome Sequence of Paenibacillus amylolyticus Heshi-A3 that Was Isolated from Fermented Rice Bran with Aging Salted Mackerel, Which Was Named Heshiko as Traditional Fermented Seafood in Japan.</title>
        <authorList>
            <person name="Akuzawa S."/>
            <person name="Nakagawa J."/>
            <person name="Kanekatsu T."/>
            <person name="Kubota E."/>
            <person name="Ohtake R."/>
            <person name="Suzuki T."/>
            <person name="Kanesaki Y."/>
        </authorList>
    </citation>
    <scope>NUCLEOTIDE SEQUENCE [LARGE SCALE GENOMIC DNA]</scope>
    <source>
        <strain evidence="4">Heshi-A3</strain>
    </source>
</reference>
<reference evidence="2 4" key="1">
    <citation type="journal article" date="2016" name="Genome Announc.">
        <title>Draft Genome Sequence of Paenibacillus amylolyticus Heshi-A3, Isolated from Fermented Rice Bran in a Japanese Fermented Seafood Dish.</title>
        <authorList>
            <person name="Akuzawa S."/>
            <person name="Nagaoka J."/>
            <person name="Kanekatsu M."/>
            <person name="Kubota E."/>
            <person name="Ohtake R."/>
            <person name="Suzuki T."/>
            <person name="Kanesaki Y."/>
        </authorList>
    </citation>
    <scope>NUCLEOTIDE SEQUENCE [LARGE SCALE GENOMIC DNA]</scope>
    <source>
        <strain evidence="2 4">Heshi-A3</strain>
    </source>
</reference>
<accession>A0A100VNZ0</accession>
<dbReference type="InterPro" id="IPR016181">
    <property type="entry name" value="Acyl_CoA_acyltransferase"/>
</dbReference>
<dbReference type="AlphaFoldDB" id="A0A100VNZ0"/>
<sequence>MSEQFRFDLFPLIQTERFFLRSAEAKDSHDLLALYSDEAVIQYMPFTPFESVEDAQGEMNWYTKIFKEHTGLRWMIEDRETRKVIGTCGFLNYEDVHHRAEIGYDLRSSFWGRGVMTEVAHAVLHFGFTNMQLNKIEAKVEPENEASIRLLHKLGFQQEGVLRQHEFEKGRYIDLAVFSKLRSET</sequence>
<dbReference type="PANTHER" id="PTHR43441:SF11">
    <property type="entry name" value="RIBOSOMAL-PROTEIN-SERINE ACETYLTRANSFERASE"/>
    <property type="match status" value="1"/>
</dbReference>